<evidence type="ECO:0000256" key="1">
    <source>
        <dbReference type="SAM" id="MobiDB-lite"/>
    </source>
</evidence>
<dbReference type="AlphaFoldDB" id="A0A2R6PVC0"/>
<accession>A0A2R6PVC0</accession>
<evidence type="ECO:0000313" key="3">
    <source>
        <dbReference type="EMBL" id="PSR97281.1"/>
    </source>
</evidence>
<feature type="domain" description="Fungal-type protein kinase" evidence="2">
    <location>
        <begin position="160"/>
        <end position="349"/>
    </location>
</feature>
<comment type="caution">
    <text evidence="3">The sequence shown here is derived from an EMBL/GenBank/DDBJ whole genome shotgun (WGS) entry which is preliminary data.</text>
</comment>
<dbReference type="Pfam" id="PF17667">
    <property type="entry name" value="Pkinase_fungal"/>
    <property type="match status" value="1"/>
</dbReference>
<feature type="region of interest" description="Disordered" evidence="1">
    <location>
        <begin position="697"/>
        <end position="727"/>
    </location>
</feature>
<name>A0A2R6PVC0_9APHY</name>
<feature type="compositionally biased region" description="Acidic residues" evidence="1">
    <location>
        <begin position="697"/>
        <end position="719"/>
    </location>
</feature>
<dbReference type="EMBL" id="MLYV02000441">
    <property type="protein sequence ID" value="PSR97281.1"/>
    <property type="molecule type" value="Genomic_DNA"/>
</dbReference>
<organism evidence="3 4">
    <name type="scientific">Hermanssonia centrifuga</name>
    <dbReference type="NCBI Taxonomy" id="98765"/>
    <lineage>
        <taxon>Eukaryota</taxon>
        <taxon>Fungi</taxon>
        <taxon>Dikarya</taxon>
        <taxon>Basidiomycota</taxon>
        <taxon>Agaricomycotina</taxon>
        <taxon>Agaricomycetes</taxon>
        <taxon>Polyporales</taxon>
        <taxon>Meruliaceae</taxon>
        <taxon>Hermanssonia</taxon>
    </lineage>
</organism>
<reference evidence="3 4" key="1">
    <citation type="submission" date="2018-02" db="EMBL/GenBank/DDBJ databases">
        <title>Genome sequence of the basidiomycete white-rot fungus Phlebia centrifuga.</title>
        <authorList>
            <person name="Granchi Z."/>
            <person name="Peng M."/>
            <person name="de Vries R.P."/>
            <person name="Hilden K."/>
            <person name="Makela M.R."/>
            <person name="Grigoriev I."/>
            <person name="Riley R."/>
        </authorList>
    </citation>
    <scope>NUCLEOTIDE SEQUENCE [LARGE SCALE GENOMIC DNA]</scope>
    <source>
        <strain evidence="3 4">FBCC195</strain>
    </source>
</reference>
<sequence>MPKPASHRGCVLRESTPAIAEHTHTRSFQYGRLPQQREALLLDAEKVARLVPLDYFFDSVLRPVAPKLVDRVLHKLQSSDKPVIVDHRWVDFPVDPSRSPESEADTFLPLVNIVKEITSASKRKGKQPILHYKSNPHAIPESTYRDNSSRPDGYLIRRSHSSRWTNITAIGEFKKKKSRECIRDNYCKIVWSLHHCMSDDSRRRFVFGFTIEDTIMRLWFCARGVLLITEEFNFIEDHDPVVRFFLSMLYAKEQQLGWDTTMIPVGRFELDIKVRAASGEQHTYRTDRRVSDYGADSLLGGGTRIWVARRVVNGRPYGEPVTVKDIWVDGNRCREGDILDAIRDAQPSEAARQSFKTFFLQVECHGDVFIANDEDQMVSDNTLELIMRGQDIPDDAPLFDLLRSPLLEPAKPHSISHIRTSTGHHLTLDKDENSLRKILKPNAKSHYRIVSTGHTNHDYMSFHHWEVFFRPQAIFSLVGTIHQVDLTFDAVADFMAVEVTEQAYQCHFTDTMALPAPAEDDPDADYNLALNVQNHCDVQVGKKHQLVLQIESGLAHLFRENPLHDLESLWWIVNYFLFERKLLAWQDNGDSEVRRALQQSISARELFSTRTKAFFRDTFKEHLVYLHPSVKVAGEVMENWRSLLVGAYLQVEQDPASITHTAADGLHGIFLRNAFETARDLSKRNVVIHAAVIQETEDETDKDEVEMQEENELLDDDGNDEKKDEVRQPGEDCFRILANKKRGRPLESIYEGVPLDTTSPPLMKRLRPLVDKCQALNGEKPGLGVRFRTTARRPRL</sequence>
<dbReference type="PANTHER" id="PTHR38248">
    <property type="entry name" value="FUNK1 6"/>
    <property type="match status" value="1"/>
</dbReference>
<dbReference type="InterPro" id="IPR040976">
    <property type="entry name" value="Pkinase_fungal"/>
</dbReference>
<proteinExistence type="predicted"/>
<gene>
    <name evidence="3" type="ORF">PHLCEN_2v4344</name>
</gene>
<dbReference type="OrthoDB" id="2635432at2759"/>
<evidence type="ECO:0000259" key="2">
    <source>
        <dbReference type="Pfam" id="PF17667"/>
    </source>
</evidence>
<dbReference type="STRING" id="98765.A0A2R6PVC0"/>
<keyword evidence="4" id="KW-1185">Reference proteome</keyword>
<dbReference type="Proteomes" id="UP000186601">
    <property type="component" value="Unassembled WGS sequence"/>
</dbReference>
<evidence type="ECO:0000313" key="4">
    <source>
        <dbReference type="Proteomes" id="UP000186601"/>
    </source>
</evidence>
<protein>
    <recommendedName>
        <fullName evidence="2">Fungal-type protein kinase domain-containing protein</fullName>
    </recommendedName>
</protein>
<dbReference type="PANTHER" id="PTHR38248:SF2">
    <property type="entry name" value="FUNK1 11"/>
    <property type="match status" value="1"/>
</dbReference>